<comment type="caution">
    <text evidence="2">The sequence shown here is derived from an EMBL/GenBank/DDBJ whole genome shotgun (WGS) entry which is preliminary data.</text>
</comment>
<dbReference type="AlphaFoldDB" id="A0A3S3UXZ2"/>
<keyword evidence="3" id="KW-1185">Reference proteome</keyword>
<evidence type="ECO:0000313" key="2">
    <source>
        <dbReference type="EMBL" id="RWY38418.1"/>
    </source>
</evidence>
<dbReference type="InterPro" id="IPR052917">
    <property type="entry name" value="Stress-Dev_Protein"/>
</dbReference>
<reference evidence="2 3" key="1">
    <citation type="journal article" date="2015" name="Int. J. Syst. Evol. Microbiol.">
        <title>Gemmobacter intermedius sp. nov., isolated from a white stork (Ciconia ciconia).</title>
        <authorList>
            <person name="Kampfer P."/>
            <person name="Jerzak L."/>
            <person name="Wilharm G."/>
            <person name="Golke J."/>
            <person name="Busse H.J."/>
            <person name="Glaeser S.P."/>
        </authorList>
    </citation>
    <scope>NUCLEOTIDE SEQUENCE [LARGE SCALE GENOMIC DNA]</scope>
    <source>
        <strain evidence="2 3">119/4</strain>
    </source>
</reference>
<evidence type="ECO:0000313" key="3">
    <source>
        <dbReference type="Proteomes" id="UP000287168"/>
    </source>
</evidence>
<accession>A0A3S3UXZ2</accession>
<dbReference type="InterPro" id="IPR012349">
    <property type="entry name" value="Split_barrel_FMN-bd"/>
</dbReference>
<dbReference type="SUPFAM" id="SSF50475">
    <property type="entry name" value="FMN-binding split barrel"/>
    <property type="match status" value="1"/>
</dbReference>
<evidence type="ECO:0000259" key="1">
    <source>
        <dbReference type="Pfam" id="PF16242"/>
    </source>
</evidence>
<name>A0A3S3UXZ2_9RHOB</name>
<dbReference type="Proteomes" id="UP000287168">
    <property type="component" value="Unassembled WGS sequence"/>
</dbReference>
<organism evidence="2 3">
    <name type="scientific">Falsigemmobacter intermedius</name>
    <dbReference type="NCBI Taxonomy" id="1553448"/>
    <lineage>
        <taxon>Bacteria</taxon>
        <taxon>Pseudomonadati</taxon>
        <taxon>Pseudomonadota</taxon>
        <taxon>Alphaproteobacteria</taxon>
        <taxon>Rhodobacterales</taxon>
        <taxon>Paracoccaceae</taxon>
        <taxon>Falsigemmobacter</taxon>
    </lineage>
</organism>
<dbReference type="EMBL" id="SBLC01000038">
    <property type="protein sequence ID" value="RWY38418.1"/>
    <property type="molecule type" value="Genomic_DNA"/>
</dbReference>
<proteinExistence type="predicted"/>
<gene>
    <name evidence="2" type="ORF">EP867_16435</name>
</gene>
<dbReference type="RefSeq" id="WP_128490556.1">
    <property type="nucleotide sequence ID" value="NZ_JBHLXB010000046.1"/>
</dbReference>
<feature type="domain" description="General stress protein FMN-binding split barrel" evidence="1">
    <location>
        <begin position="11"/>
        <end position="154"/>
    </location>
</feature>
<dbReference type="PANTHER" id="PTHR34818:SF1">
    <property type="entry name" value="PROTEIN BLI-3"/>
    <property type="match status" value="1"/>
</dbReference>
<dbReference type="InterPro" id="IPR038725">
    <property type="entry name" value="YdaG_split_barrel_FMN-bd"/>
</dbReference>
<protein>
    <submittedName>
        <fullName evidence="2">General stress protein</fullName>
    </submittedName>
</protein>
<dbReference type="PANTHER" id="PTHR34818">
    <property type="entry name" value="PROTEIN BLI-3"/>
    <property type="match status" value="1"/>
</dbReference>
<dbReference type="OrthoDB" id="1432662at2"/>
<dbReference type="Pfam" id="PF16242">
    <property type="entry name" value="Pyrid_ox_like"/>
    <property type="match status" value="1"/>
</dbReference>
<dbReference type="Gene3D" id="2.30.110.10">
    <property type="entry name" value="Electron Transport, Fmn-binding Protein, Chain A"/>
    <property type="match status" value="1"/>
</dbReference>
<sequence>MTETNPHHTAEHREEFWDRLEDCRSGMLEVGGRFVPMTHNLEPEDGRIWFLTAKGTDMAASAAANEESRYVVSNDSQALYVAVKGVLHRSDDPQKLEEVWNEMAKLWFEEGKQDPDLELIYLQPKTAEVWLGPESGLKFFWSVVKSKVTDEEPDFGSHFELTF</sequence>